<feature type="region of interest" description="Disordered" evidence="1">
    <location>
        <begin position="27"/>
        <end position="49"/>
    </location>
</feature>
<keyword evidence="4" id="KW-1185">Reference proteome</keyword>
<organism evidence="3 4">
    <name type="scientific">Persicitalea jodogahamensis</name>
    <dbReference type="NCBI Taxonomy" id="402147"/>
    <lineage>
        <taxon>Bacteria</taxon>
        <taxon>Pseudomonadati</taxon>
        <taxon>Bacteroidota</taxon>
        <taxon>Cytophagia</taxon>
        <taxon>Cytophagales</taxon>
        <taxon>Spirosomataceae</taxon>
        <taxon>Persicitalea</taxon>
    </lineage>
</organism>
<dbReference type="EMBL" id="BMXF01000001">
    <property type="protein sequence ID" value="GHB57151.1"/>
    <property type="molecule type" value="Genomic_DNA"/>
</dbReference>
<evidence type="ECO:0000256" key="2">
    <source>
        <dbReference type="SAM" id="SignalP"/>
    </source>
</evidence>
<keyword evidence="2" id="KW-0732">Signal</keyword>
<name>A0A8J3D5U3_9BACT</name>
<gene>
    <name evidence="3" type="ORF">GCM10007390_08210</name>
</gene>
<accession>A0A8J3D5U3</accession>
<evidence type="ECO:0000313" key="3">
    <source>
        <dbReference type="EMBL" id="GHB57151.1"/>
    </source>
</evidence>
<proteinExistence type="predicted"/>
<reference evidence="3 4" key="1">
    <citation type="journal article" date="2014" name="Int. J. Syst. Evol. Microbiol.">
        <title>Complete genome sequence of Corynebacterium casei LMG S-19264T (=DSM 44701T), isolated from a smear-ripened cheese.</title>
        <authorList>
            <consortium name="US DOE Joint Genome Institute (JGI-PGF)"/>
            <person name="Walter F."/>
            <person name="Albersmeier A."/>
            <person name="Kalinowski J."/>
            <person name="Ruckert C."/>
        </authorList>
    </citation>
    <scope>NUCLEOTIDE SEQUENCE [LARGE SCALE GENOMIC DNA]</scope>
    <source>
        <strain evidence="3 4">KCTC 12866</strain>
    </source>
</reference>
<protein>
    <recommendedName>
        <fullName evidence="5">Lipoprotein</fullName>
    </recommendedName>
</protein>
<feature type="signal peptide" evidence="2">
    <location>
        <begin position="1"/>
        <end position="21"/>
    </location>
</feature>
<dbReference type="Proteomes" id="UP000598271">
    <property type="component" value="Unassembled WGS sequence"/>
</dbReference>
<feature type="chain" id="PRO_5035217354" description="Lipoprotein" evidence="2">
    <location>
        <begin position="22"/>
        <end position="201"/>
    </location>
</feature>
<evidence type="ECO:0000313" key="4">
    <source>
        <dbReference type="Proteomes" id="UP000598271"/>
    </source>
</evidence>
<evidence type="ECO:0000256" key="1">
    <source>
        <dbReference type="SAM" id="MobiDB-lite"/>
    </source>
</evidence>
<comment type="caution">
    <text evidence="3">The sequence shown here is derived from an EMBL/GenBank/DDBJ whole genome shotgun (WGS) entry which is preliminary data.</text>
</comment>
<sequence>MIYPTALRCFLLITLLGISLAGCQTKTSTNDDPTLPTDSPETGESGNGSINSAANALLKTITGTSDEGVIRGIAFGDPVGKVRATETFEMFEDSLRHVGYTFETDQLETIDVLYYFTPTGRMVNKITVDVYLNSEEATQQLWKAVRKRFTEKYGEPLEEKSRHISWEKAPAQVTMDEVSEGKDFGLKMIFTPTDKTMLALK</sequence>
<dbReference type="RefSeq" id="WP_189563066.1">
    <property type="nucleotide sequence ID" value="NZ_BMXF01000001.1"/>
</dbReference>
<dbReference type="AlphaFoldDB" id="A0A8J3D5U3"/>
<evidence type="ECO:0008006" key="5">
    <source>
        <dbReference type="Google" id="ProtNLM"/>
    </source>
</evidence>